<organism evidence="4 5">
    <name type="scientific">Carnegiea gigantea</name>
    <dbReference type="NCBI Taxonomy" id="171969"/>
    <lineage>
        <taxon>Eukaryota</taxon>
        <taxon>Viridiplantae</taxon>
        <taxon>Streptophyta</taxon>
        <taxon>Embryophyta</taxon>
        <taxon>Tracheophyta</taxon>
        <taxon>Spermatophyta</taxon>
        <taxon>Magnoliopsida</taxon>
        <taxon>eudicotyledons</taxon>
        <taxon>Gunneridae</taxon>
        <taxon>Pentapetalae</taxon>
        <taxon>Caryophyllales</taxon>
        <taxon>Cactineae</taxon>
        <taxon>Cactaceae</taxon>
        <taxon>Cactoideae</taxon>
        <taxon>Echinocereeae</taxon>
        <taxon>Carnegiea</taxon>
    </lineage>
</organism>
<dbReference type="Gene3D" id="2.40.50.140">
    <property type="entry name" value="Nucleic acid-binding proteins"/>
    <property type="match status" value="2"/>
</dbReference>
<keyword evidence="5" id="KW-1185">Reference proteome</keyword>
<dbReference type="EMBL" id="JAKOGI010000004">
    <property type="protein sequence ID" value="KAJ8452435.1"/>
    <property type="molecule type" value="Genomic_DNA"/>
</dbReference>
<keyword evidence="1" id="KW-0238">DNA-binding</keyword>
<feature type="domain" description="Replication factor A C-terminal" evidence="2">
    <location>
        <begin position="150"/>
        <end position="234"/>
    </location>
</feature>
<evidence type="ECO:0000259" key="3">
    <source>
        <dbReference type="Pfam" id="PF16900"/>
    </source>
</evidence>
<protein>
    <recommendedName>
        <fullName evidence="6">Replication factor A C-terminal domain-containing protein</fullName>
    </recommendedName>
</protein>
<dbReference type="InterPro" id="IPR031657">
    <property type="entry name" value="REPA_OB_2"/>
</dbReference>
<dbReference type="Proteomes" id="UP001153076">
    <property type="component" value="Unassembled WGS sequence"/>
</dbReference>
<gene>
    <name evidence="4" type="ORF">Cgig2_000024</name>
</gene>
<feature type="domain" description="Replication protein A OB" evidence="3">
    <location>
        <begin position="3"/>
        <end position="100"/>
    </location>
</feature>
<accession>A0A9Q1KYW7</accession>
<dbReference type="Pfam" id="PF16900">
    <property type="entry name" value="REPA_OB_2"/>
    <property type="match status" value="1"/>
</dbReference>
<comment type="caution">
    <text evidence="4">The sequence shown here is derived from an EMBL/GenBank/DDBJ whole genome shotgun (WGS) entry which is preliminary data.</text>
</comment>
<evidence type="ECO:0000313" key="5">
    <source>
        <dbReference type="Proteomes" id="UP001153076"/>
    </source>
</evidence>
<evidence type="ECO:0008006" key="6">
    <source>
        <dbReference type="Google" id="ProtNLM"/>
    </source>
</evidence>
<dbReference type="OrthoDB" id="1751331at2759"/>
<reference evidence="4" key="1">
    <citation type="submission" date="2022-04" db="EMBL/GenBank/DDBJ databases">
        <title>Carnegiea gigantea Genome sequencing and assembly v2.</title>
        <authorList>
            <person name="Copetti D."/>
            <person name="Sanderson M.J."/>
            <person name="Burquez A."/>
            <person name="Wojciechowski M.F."/>
        </authorList>
    </citation>
    <scope>NUCLEOTIDE SEQUENCE</scope>
    <source>
        <strain evidence="4">SGP5-SGP5p</strain>
        <tissue evidence="4">Aerial part</tissue>
    </source>
</reference>
<dbReference type="GO" id="GO:0003677">
    <property type="term" value="F:DNA binding"/>
    <property type="evidence" value="ECO:0007669"/>
    <property type="project" value="UniProtKB-KW"/>
</dbReference>
<dbReference type="InterPro" id="IPR012340">
    <property type="entry name" value="NA-bd_OB-fold"/>
</dbReference>
<proteinExistence type="predicted"/>
<dbReference type="AlphaFoldDB" id="A0A9Q1KYW7"/>
<name>A0A9Q1KYW7_9CARY</name>
<sequence>MKIADVLGVVLFVEPLRTIYAQDDRKEGGREVPVREIVMADQSYKGKETLIISVYNDLATGTCEELISMVESFSVIGLTALKISHHTGFSLSTTMSTLMNLHPGGEKAEQLLKWSFENVCHLKSLREAVERAKVSVKKAILRSISDFKAMKIKKMIRLYLGCDTCRTKTYEDIGTKCKCSKSSCTARTSTSVARMIFQFDLVDITGSWNVMLFFDNASKVLGIESEKLYRMEYEVTSKLA</sequence>
<dbReference type="SUPFAM" id="SSF50249">
    <property type="entry name" value="Nucleic acid-binding proteins"/>
    <property type="match status" value="2"/>
</dbReference>
<evidence type="ECO:0000313" key="4">
    <source>
        <dbReference type="EMBL" id="KAJ8452435.1"/>
    </source>
</evidence>
<evidence type="ECO:0000256" key="1">
    <source>
        <dbReference type="ARBA" id="ARBA00023125"/>
    </source>
</evidence>
<dbReference type="Pfam" id="PF08646">
    <property type="entry name" value="Rep_fac-A_C"/>
    <property type="match status" value="1"/>
</dbReference>
<evidence type="ECO:0000259" key="2">
    <source>
        <dbReference type="Pfam" id="PF08646"/>
    </source>
</evidence>
<dbReference type="InterPro" id="IPR013955">
    <property type="entry name" value="Rep_factor-A_C"/>
</dbReference>